<organism evidence="2">
    <name type="scientific">Homalodisca liturata</name>
    <dbReference type="NCBI Taxonomy" id="320908"/>
    <lineage>
        <taxon>Eukaryota</taxon>
        <taxon>Metazoa</taxon>
        <taxon>Ecdysozoa</taxon>
        <taxon>Arthropoda</taxon>
        <taxon>Hexapoda</taxon>
        <taxon>Insecta</taxon>
        <taxon>Pterygota</taxon>
        <taxon>Neoptera</taxon>
        <taxon>Paraneoptera</taxon>
        <taxon>Hemiptera</taxon>
        <taxon>Auchenorrhyncha</taxon>
        <taxon>Membracoidea</taxon>
        <taxon>Cicadellidae</taxon>
        <taxon>Cicadellinae</taxon>
        <taxon>Proconiini</taxon>
        <taxon>Homalodisca</taxon>
    </lineage>
</organism>
<feature type="region of interest" description="Disordered" evidence="1">
    <location>
        <begin position="37"/>
        <end position="56"/>
    </location>
</feature>
<name>A0A1B6J1R3_9HEMI</name>
<proteinExistence type="predicted"/>
<accession>A0A1B6J1R3</accession>
<dbReference type="AlphaFoldDB" id="A0A1B6J1R3"/>
<reference evidence="2" key="1">
    <citation type="submission" date="2015-11" db="EMBL/GenBank/DDBJ databases">
        <title>De novo transcriptome assembly of four potential Pierce s Disease insect vectors from Arizona vineyards.</title>
        <authorList>
            <person name="Tassone E.E."/>
        </authorList>
    </citation>
    <scope>NUCLEOTIDE SEQUENCE</scope>
</reference>
<feature type="non-terminal residue" evidence="2">
    <location>
        <position position="486"/>
    </location>
</feature>
<sequence>MAESLATISDMETELAVSKILLPNTTDFIMIDQATPSVEENNERKRKKSDNENLTPISLHTHKNFSFPSKKQKTIRYYKSHSSGPFEVIIQSRDKKKINPFAVGKIMKNHCEDIDHIIRVGKNLKVICKTYCAANNLVDSQYLQQYLVFVPANKVECTGVVYVEPDVTEEEIVEESLCEYTILSANRIKKWINKELVSTHYMKIIFDSEKLPDFVTLNYVRMMVDVYMLPVRQCYRCFSYGHVANTPCDKDRLCRICGQKYHSNECDITPKCINCNGEHASNSKKCPEYVRQKCILERMSIHKESYLEASKHHPLNHPNISKYTKSRHNQITYAQMAKVNINDHSAFPNLRNIPNQFSHNNRYLPLMSQVSDSDEKTNISPEIYGNRPNNRDRYGNKPKHTYISKNKPNHNIRNLETESCQSSPSVESKLSLPDQTLINDREQQKILLRSKVDELLNRIQEKKFYYAAKLMSCSTEFRKKNFITQQ</sequence>
<evidence type="ECO:0008006" key="3">
    <source>
        <dbReference type="Google" id="ProtNLM"/>
    </source>
</evidence>
<evidence type="ECO:0000313" key="2">
    <source>
        <dbReference type="EMBL" id="JAS93121.1"/>
    </source>
</evidence>
<feature type="region of interest" description="Disordered" evidence="1">
    <location>
        <begin position="372"/>
        <end position="391"/>
    </location>
</feature>
<evidence type="ECO:0000256" key="1">
    <source>
        <dbReference type="SAM" id="MobiDB-lite"/>
    </source>
</evidence>
<dbReference type="EMBL" id="GECU01014585">
    <property type="protein sequence ID" value="JAS93121.1"/>
    <property type="molecule type" value="Transcribed_RNA"/>
</dbReference>
<protein>
    <recommendedName>
        <fullName evidence="3">CCHC-type domain-containing protein</fullName>
    </recommendedName>
</protein>
<gene>
    <name evidence="2" type="ORF">g.32304</name>
</gene>